<evidence type="ECO:0000256" key="11">
    <source>
        <dbReference type="ARBA" id="ARBA00049336"/>
    </source>
</evidence>
<keyword evidence="5" id="KW-0808">Transferase</keyword>
<dbReference type="Proteomes" id="UP000276128">
    <property type="component" value="Unassembled WGS sequence"/>
</dbReference>
<keyword evidence="13" id="KW-0167">Capsid protein</keyword>
<evidence type="ECO:0000256" key="9">
    <source>
        <dbReference type="ARBA" id="ARBA00032492"/>
    </source>
</evidence>
<dbReference type="PANTHER" id="PTHR43532:SF1">
    <property type="entry name" value="GLUCOSE-1-PHOSPHATE THYMIDYLYLTRANSFERASE 1"/>
    <property type="match status" value="1"/>
</dbReference>
<dbReference type="AlphaFoldDB" id="A0A3S0C638"/>
<sequence>MKGVVLAGGTGSRLRPLTHIINKHLLPVGDMPMIQHALEKLAEAGIEDVLVITGKQSAGLYLDYLGGGDALGIKLTYKIQEKAGGIAEALALAEDFIRPGEKFVVILGDNLFKDSLVQMIDAFRQQEEGAMVILKEVPDPSRYGVATIKDGRIEQIEEKPAQPQTRYAVTGIYLYDATVFDIIKTQAPSARGEMEITDVNNVYAASGKLSHRFFTNWWIDAGTHESLFQANLLVRREDTPCKPC</sequence>
<evidence type="ECO:0000256" key="7">
    <source>
        <dbReference type="ARBA" id="ARBA00022723"/>
    </source>
</evidence>
<comment type="caution">
    <text evidence="13">The sequence shown here is derived from an EMBL/GenBank/DDBJ whole genome shotgun (WGS) entry which is preliminary data.</text>
</comment>
<keyword evidence="8" id="KW-0460">Magnesium</keyword>
<evidence type="ECO:0000313" key="13">
    <source>
        <dbReference type="EMBL" id="RTE02090.1"/>
    </source>
</evidence>
<evidence type="ECO:0000259" key="12">
    <source>
        <dbReference type="Pfam" id="PF00483"/>
    </source>
</evidence>
<dbReference type="Pfam" id="PF00483">
    <property type="entry name" value="NTP_transferase"/>
    <property type="match status" value="1"/>
</dbReference>
<dbReference type="Gene3D" id="3.90.550.10">
    <property type="entry name" value="Spore Coat Polysaccharide Biosynthesis Protein SpsA, Chain A"/>
    <property type="match status" value="1"/>
</dbReference>
<evidence type="ECO:0000256" key="6">
    <source>
        <dbReference type="ARBA" id="ARBA00022695"/>
    </source>
</evidence>
<reference evidence="13 14" key="1">
    <citation type="submission" date="2018-12" db="EMBL/GenBank/DDBJ databases">
        <title>Bacillus ochoae sp. nov., Paenibacillus whitsoniae sp. nov., Paenibacillus spiritus sp. nov. Isolated from the Mars Exploration Rover during spacecraft assembly.</title>
        <authorList>
            <person name="Seuylemezian A."/>
            <person name="Vaishampayan P."/>
        </authorList>
    </citation>
    <scope>NUCLEOTIDE SEQUENCE [LARGE SCALE GENOMIC DNA]</scope>
    <source>
        <strain evidence="13 14">MER 54</strain>
    </source>
</reference>
<comment type="catalytic activity">
    <reaction evidence="11">
        <text>dTTP + alpha-D-glucose 1-phosphate + H(+) = dTDP-alpha-D-glucose + diphosphate</text>
        <dbReference type="Rhea" id="RHEA:15225"/>
        <dbReference type="ChEBI" id="CHEBI:15378"/>
        <dbReference type="ChEBI" id="CHEBI:33019"/>
        <dbReference type="ChEBI" id="CHEBI:37568"/>
        <dbReference type="ChEBI" id="CHEBI:57477"/>
        <dbReference type="ChEBI" id="CHEBI:58601"/>
        <dbReference type="EC" id="2.7.7.24"/>
    </reaction>
</comment>
<comment type="similarity">
    <text evidence="2">Belongs to the glucose-1-phosphate thymidylyltransferase family.</text>
</comment>
<keyword evidence="6" id="KW-0548">Nucleotidyltransferase</keyword>
<evidence type="ECO:0000256" key="8">
    <source>
        <dbReference type="ARBA" id="ARBA00022842"/>
    </source>
</evidence>
<protein>
    <recommendedName>
        <fullName evidence="4">Glucose-1-phosphate thymidylyltransferase</fullName>
        <ecNumber evidence="3">2.7.7.24</ecNumber>
    </recommendedName>
    <alternativeName>
        <fullName evidence="10">dTDP-glucose pyrophosphorylase</fullName>
    </alternativeName>
    <alternativeName>
        <fullName evidence="9">dTDP-glucose synthase</fullName>
    </alternativeName>
</protein>
<dbReference type="GO" id="GO:0046872">
    <property type="term" value="F:metal ion binding"/>
    <property type="evidence" value="ECO:0007669"/>
    <property type="project" value="UniProtKB-KW"/>
</dbReference>
<dbReference type="EMBL" id="RXHU01000123">
    <property type="protein sequence ID" value="RTE02090.1"/>
    <property type="molecule type" value="Genomic_DNA"/>
</dbReference>
<dbReference type="EC" id="2.7.7.24" evidence="3"/>
<dbReference type="RefSeq" id="WP_126144876.1">
    <property type="nucleotide sequence ID" value="NZ_RXHU01000123.1"/>
</dbReference>
<evidence type="ECO:0000256" key="1">
    <source>
        <dbReference type="ARBA" id="ARBA00001946"/>
    </source>
</evidence>
<dbReference type="SUPFAM" id="SSF53448">
    <property type="entry name" value="Nucleotide-diphospho-sugar transferases"/>
    <property type="match status" value="1"/>
</dbReference>
<dbReference type="InterPro" id="IPR005907">
    <property type="entry name" value="G1P_thy_trans_s"/>
</dbReference>
<name>A0A3S0C638_9BACL</name>
<keyword evidence="14" id="KW-1185">Reference proteome</keyword>
<organism evidence="13 14">
    <name type="scientific">Paenibacillus whitsoniae</name>
    <dbReference type="NCBI Taxonomy" id="2496558"/>
    <lineage>
        <taxon>Bacteria</taxon>
        <taxon>Bacillati</taxon>
        <taxon>Bacillota</taxon>
        <taxon>Bacilli</taxon>
        <taxon>Bacillales</taxon>
        <taxon>Paenibacillaceae</taxon>
        <taxon>Paenibacillus</taxon>
    </lineage>
</organism>
<dbReference type="InterPro" id="IPR029044">
    <property type="entry name" value="Nucleotide-diphossugar_trans"/>
</dbReference>
<feature type="domain" description="Nucleotidyl transferase" evidence="12">
    <location>
        <begin position="2"/>
        <end position="234"/>
    </location>
</feature>
<keyword evidence="13" id="KW-0946">Virion</keyword>
<evidence type="ECO:0000256" key="4">
    <source>
        <dbReference type="ARBA" id="ARBA00017654"/>
    </source>
</evidence>
<comment type="cofactor">
    <cofactor evidence="1">
        <name>Mg(2+)</name>
        <dbReference type="ChEBI" id="CHEBI:18420"/>
    </cofactor>
</comment>
<proteinExistence type="inferred from homology"/>
<dbReference type="GO" id="GO:0008879">
    <property type="term" value="F:glucose-1-phosphate thymidylyltransferase activity"/>
    <property type="evidence" value="ECO:0007669"/>
    <property type="project" value="UniProtKB-EC"/>
</dbReference>
<evidence type="ECO:0000256" key="3">
    <source>
        <dbReference type="ARBA" id="ARBA00012461"/>
    </source>
</evidence>
<evidence type="ECO:0000256" key="10">
    <source>
        <dbReference type="ARBA" id="ARBA00032598"/>
    </source>
</evidence>
<evidence type="ECO:0000256" key="5">
    <source>
        <dbReference type="ARBA" id="ARBA00022679"/>
    </source>
</evidence>
<dbReference type="OrthoDB" id="9803871at2"/>
<evidence type="ECO:0000256" key="2">
    <source>
        <dbReference type="ARBA" id="ARBA00010480"/>
    </source>
</evidence>
<dbReference type="PANTHER" id="PTHR43532">
    <property type="entry name" value="GLUCOSE-1-PHOSPHATE THYMIDYLYLTRANSFERASE"/>
    <property type="match status" value="1"/>
</dbReference>
<evidence type="ECO:0000313" key="14">
    <source>
        <dbReference type="Proteomes" id="UP000276128"/>
    </source>
</evidence>
<keyword evidence="7" id="KW-0479">Metal-binding</keyword>
<accession>A0A3S0C638</accession>
<gene>
    <name evidence="13" type="ORF">EJQ19_29800</name>
</gene>
<dbReference type="InterPro" id="IPR005835">
    <property type="entry name" value="NTP_transferase_dom"/>
</dbReference>